<dbReference type="RefSeq" id="WP_089355446.1">
    <property type="nucleotide sequence ID" value="NZ_FZPD01000001.1"/>
</dbReference>
<sequence>MTKKEDISPTDELQLQLYRNTGNQEVIGELFNKYMHLVYGLCLKYLKNRDDAQDAVMEIYEHIGLKLREVEVNHFKSWLYMVSKNHCLMQLRKNNPVINSHGFMESKEQVHLYEEKEALESDLDALEGCIEELKKEQRQCVKLFFLDKKSYQQVNEETGLDLKKIKSHIQNGKRNLKMCLERKNVKR</sequence>
<feature type="domain" description="RNA polymerase sigma factor 70 region 4 type 2" evidence="7">
    <location>
        <begin position="124"/>
        <end position="176"/>
    </location>
</feature>
<evidence type="ECO:0000256" key="1">
    <source>
        <dbReference type="ARBA" id="ARBA00010641"/>
    </source>
</evidence>
<dbReference type="NCBIfam" id="TIGR02937">
    <property type="entry name" value="sigma70-ECF"/>
    <property type="match status" value="1"/>
</dbReference>
<proteinExistence type="inferred from homology"/>
<dbReference type="Pfam" id="PF08281">
    <property type="entry name" value="Sigma70_r4_2"/>
    <property type="match status" value="1"/>
</dbReference>
<dbReference type="OrthoDB" id="1116873at2"/>
<dbReference type="InterPro" id="IPR014284">
    <property type="entry name" value="RNA_pol_sigma-70_dom"/>
</dbReference>
<dbReference type="GO" id="GO:0016987">
    <property type="term" value="F:sigma factor activity"/>
    <property type="evidence" value="ECO:0007669"/>
    <property type="project" value="UniProtKB-KW"/>
</dbReference>
<dbReference type="PANTHER" id="PTHR43133">
    <property type="entry name" value="RNA POLYMERASE ECF-TYPE SIGMA FACTO"/>
    <property type="match status" value="1"/>
</dbReference>
<keyword evidence="3" id="KW-0731">Sigma factor</keyword>
<evidence type="ECO:0000256" key="4">
    <source>
        <dbReference type="ARBA" id="ARBA00023125"/>
    </source>
</evidence>
<accession>A0A239FIY9</accession>
<evidence type="ECO:0000256" key="3">
    <source>
        <dbReference type="ARBA" id="ARBA00023082"/>
    </source>
</evidence>
<keyword evidence="9" id="KW-1185">Reference proteome</keyword>
<name>A0A239FIY9_EKHLU</name>
<dbReference type="InterPro" id="IPR013249">
    <property type="entry name" value="RNA_pol_sigma70_r4_t2"/>
</dbReference>
<dbReference type="Gene3D" id="1.10.1740.10">
    <property type="match status" value="1"/>
</dbReference>
<keyword evidence="5" id="KW-0804">Transcription</keyword>
<evidence type="ECO:0000256" key="2">
    <source>
        <dbReference type="ARBA" id="ARBA00023015"/>
    </source>
</evidence>
<evidence type="ECO:0000256" key="5">
    <source>
        <dbReference type="ARBA" id="ARBA00023163"/>
    </source>
</evidence>
<comment type="similarity">
    <text evidence="1">Belongs to the sigma-70 factor family. ECF subfamily.</text>
</comment>
<dbReference type="PANTHER" id="PTHR43133:SF8">
    <property type="entry name" value="RNA POLYMERASE SIGMA FACTOR HI_1459-RELATED"/>
    <property type="match status" value="1"/>
</dbReference>
<dbReference type="AlphaFoldDB" id="A0A239FIY9"/>
<keyword evidence="2" id="KW-0805">Transcription regulation</keyword>
<dbReference type="InterPro" id="IPR013325">
    <property type="entry name" value="RNA_pol_sigma_r2"/>
</dbReference>
<dbReference type="EMBL" id="FZPD01000001">
    <property type="protein sequence ID" value="SNS56869.1"/>
    <property type="molecule type" value="Genomic_DNA"/>
</dbReference>
<protein>
    <submittedName>
        <fullName evidence="8">RNA polymerase sigma-70 factor, ECF subfamily</fullName>
    </submittedName>
</protein>
<dbReference type="InterPro" id="IPR036388">
    <property type="entry name" value="WH-like_DNA-bd_sf"/>
</dbReference>
<dbReference type="SUPFAM" id="SSF88659">
    <property type="entry name" value="Sigma3 and sigma4 domains of RNA polymerase sigma factors"/>
    <property type="match status" value="1"/>
</dbReference>
<evidence type="ECO:0000259" key="7">
    <source>
        <dbReference type="Pfam" id="PF08281"/>
    </source>
</evidence>
<dbReference type="SUPFAM" id="SSF88946">
    <property type="entry name" value="Sigma2 domain of RNA polymerase sigma factors"/>
    <property type="match status" value="1"/>
</dbReference>
<dbReference type="GO" id="GO:0003677">
    <property type="term" value="F:DNA binding"/>
    <property type="evidence" value="ECO:0007669"/>
    <property type="project" value="UniProtKB-KW"/>
</dbReference>
<reference evidence="8 9" key="1">
    <citation type="submission" date="2017-06" db="EMBL/GenBank/DDBJ databases">
        <authorList>
            <person name="Kim H.J."/>
            <person name="Triplett B.A."/>
        </authorList>
    </citation>
    <scope>NUCLEOTIDE SEQUENCE [LARGE SCALE GENOMIC DNA]</scope>
    <source>
        <strain evidence="8 9">DSM 19307</strain>
    </source>
</reference>
<dbReference type="Gene3D" id="1.10.10.10">
    <property type="entry name" value="Winged helix-like DNA-binding domain superfamily/Winged helix DNA-binding domain"/>
    <property type="match status" value="1"/>
</dbReference>
<dbReference type="InterPro" id="IPR039425">
    <property type="entry name" value="RNA_pol_sigma-70-like"/>
</dbReference>
<evidence type="ECO:0000313" key="8">
    <source>
        <dbReference type="EMBL" id="SNS56869.1"/>
    </source>
</evidence>
<dbReference type="Pfam" id="PF04542">
    <property type="entry name" value="Sigma70_r2"/>
    <property type="match status" value="1"/>
</dbReference>
<dbReference type="InterPro" id="IPR013324">
    <property type="entry name" value="RNA_pol_sigma_r3/r4-like"/>
</dbReference>
<keyword evidence="4" id="KW-0238">DNA-binding</keyword>
<dbReference type="Proteomes" id="UP000198393">
    <property type="component" value="Unassembled WGS sequence"/>
</dbReference>
<dbReference type="GO" id="GO:0006352">
    <property type="term" value="P:DNA-templated transcription initiation"/>
    <property type="evidence" value="ECO:0007669"/>
    <property type="project" value="InterPro"/>
</dbReference>
<gene>
    <name evidence="8" type="ORF">SAMN05421640_0695</name>
</gene>
<evidence type="ECO:0000313" key="9">
    <source>
        <dbReference type="Proteomes" id="UP000198393"/>
    </source>
</evidence>
<dbReference type="InterPro" id="IPR007627">
    <property type="entry name" value="RNA_pol_sigma70_r2"/>
</dbReference>
<organism evidence="8 9">
    <name type="scientific">Ekhidna lutea</name>
    <dbReference type="NCBI Taxonomy" id="447679"/>
    <lineage>
        <taxon>Bacteria</taxon>
        <taxon>Pseudomonadati</taxon>
        <taxon>Bacteroidota</taxon>
        <taxon>Cytophagia</taxon>
        <taxon>Cytophagales</taxon>
        <taxon>Reichenbachiellaceae</taxon>
        <taxon>Ekhidna</taxon>
    </lineage>
</organism>
<evidence type="ECO:0000259" key="6">
    <source>
        <dbReference type="Pfam" id="PF04542"/>
    </source>
</evidence>
<feature type="domain" description="RNA polymerase sigma-70 region 2" evidence="6">
    <location>
        <begin position="30"/>
        <end position="95"/>
    </location>
</feature>